<gene>
    <name evidence="1" type="ORF">MANES_12G140700v8</name>
</gene>
<proteinExistence type="predicted"/>
<name>A0ACB7GTT9_MANES</name>
<evidence type="ECO:0000313" key="1">
    <source>
        <dbReference type="EMBL" id="KAG8642903.1"/>
    </source>
</evidence>
<sequence>MNSEEDKDGRQRQMLKVMETLKIFEDRMALNKSEEDNAQKALEDLIELTKDRSDLILNQIDEIFEIMHKILESLKFEERTRFLAVEIVAQLFSNIREPEAEPFLAGRFICRMFSMLKVIDDNPAWDYDKLEKSCSVHSQGKKGLARLAATMGGQLLLGKFGRIFESHYDSEEWESRHAAIVANALVACTCSEELINKLDLVVQPVMQVVEDTHFRVRWAALDAIEEFSKKLSPEFQHQYYNQVLPALIKASNYLENLRIQLKAVKAISYFSQNCESDLLTPYMNEILSMLLRYLQRGTQALNEAALMGLASLAASLKDSFQEYYRTVMPYMKVIMMKAAAESNFTLLAQSVECTTIFGLSVGKEIFNHDIEMVLQFLISSEASKIKTEHPMRNQLLKVWGRLCKCLGQDFQPYSVVAIPLLLQSAQLALHATSLDISQSKYSFESVLTLQDQKIEINSKVLEEKATACEVLCICADELKEGFDLWIDEAAQTIVPLINCDIHEGLRKISISAIPVILKSSKAAMEKECTEGSEESSFKGLCSYIALALVEALNKEKLMEMQVRILESLNECMEISGATLNTEQINYFLHIIMEIITTGSALSGSKVENEQTEKIRNTAVGCLTTFTKAYKTSLSQFLDQLLSCMACMWENGRKAEERRLALHIFSDVAEKCQEEALMYCEDSLRFLIDACYEKNSEVQQIVAQGIGVSAEFGGSIFKSHIKEALAGLKAILRDQETLHLDNLPAHVAAVSALGKICFYHHERLDEVFDIWLSHLPIVCDRDEDKIVHDQLCSTVEKFKGELIRRDNDTRLSQLLAVFAEILWVGDNAATEETVKRVIEQLKHFNSRLPPDTWASIMFSLMPCRAKNLQLILSLF</sequence>
<organism evidence="1 2">
    <name type="scientific">Manihot esculenta</name>
    <name type="common">Cassava</name>
    <name type="synonym">Jatropha manihot</name>
    <dbReference type="NCBI Taxonomy" id="3983"/>
    <lineage>
        <taxon>Eukaryota</taxon>
        <taxon>Viridiplantae</taxon>
        <taxon>Streptophyta</taxon>
        <taxon>Embryophyta</taxon>
        <taxon>Tracheophyta</taxon>
        <taxon>Spermatophyta</taxon>
        <taxon>Magnoliopsida</taxon>
        <taxon>eudicotyledons</taxon>
        <taxon>Gunneridae</taxon>
        <taxon>Pentapetalae</taxon>
        <taxon>rosids</taxon>
        <taxon>fabids</taxon>
        <taxon>Malpighiales</taxon>
        <taxon>Euphorbiaceae</taxon>
        <taxon>Crotonoideae</taxon>
        <taxon>Manihoteae</taxon>
        <taxon>Manihot</taxon>
    </lineage>
</organism>
<dbReference type="Proteomes" id="UP000091857">
    <property type="component" value="Chromosome 12"/>
</dbReference>
<reference evidence="2" key="1">
    <citation type="journal article" date="2016" name="Nat. Biotechnol.">
        <title>Sequencing wild and cultivated cassava and related species reveals extensive interspecific hybridization and genetic diversity.</title>
        <authorList>
            <person name="Bredeson J.V."/>
            <person name="Lyons J.B."/>
            <person name="Prochnik S.E."/>
            <person name="Wu G.A."/>
            <person name="Ha C.M."/>
            <person name="Edsinger-Gonzales E."/>
            <person name="Grimwood J."/>
            <person name="Schmutz J."/>
            <person name="Rabbi I.Y."/>
            <person name="Egesi C."/>
            <person name="Nauluvula P."/>
            <person name="Lebot V."/>
            <person name="Ndunguru J."/>
            <person name="Mkamilo G."/>
            <person name="Bart R.S."/>
            <person name="Setter T.L."/>
            <person name="Gleadow R.M."/>
            <person name="Kulakow P."/>
            <person name="Ferguson M.E."/>
            <person name="Rounsley S."/>
            <person name="Rokhsar D.S."/>
        </authorList>
    </citation>
    <scope>NUCLEOTIDE SEQUENCE [LARGE SCALE GENOMIC DNA]</scope>
    <source>
        <strain evidence="2">cv. AM560-2</strain>
    </source>
</reference>
<keyword evidence="2" id="KW-1185">Reference proteome</keyword>
<dbReference type="EMBL" id="CM004398">
    <property type="protein sequence ID" value="KAG8642903.1"/>
    <property type="molecule type" value="Genomic_DNA"/>
</dbReference>
<evidence type="ECO:0000313" key="2">
    <source>
        <dbReference type="Proteomes" id="UP000091857"/>
    </source>
</evidence>
<accession>A0ACB7GTT9</accession>
<comment type="caution">
    <text evidence="1">The sequence shown here is derived from an EMBL/GenBank/DDBJ whole genome shotgun (WGS) entry which is preliminary data.</text>
</comment>
<protein>
    <submittedName>
        <fullName evidence="1">Uncharacterized protein</fullName>
    </submittedName>
</protein>